<dbReference type="EMBL" id="UOED01000016">
    <property type="protein sequence ID" value="VAV86846.1"/>
    <property type="molecule type" value="Genomic_DNA"/>
</dbReference>
<evidence type="ECO:0008006" key="2">
    <source>
        <dbReference type="Google" id="ProtNLM"/>
    </source>
</evidence>
<reference evidence="1" key="1">
    <citation type="submission" date="2018-06" db="EMBL/GenBank/DDBJ databases">
        <authorList>
            <person name="Zhirakovskaya E."/>
        </authorList>
    </citation>
    <scope>NUCLEOTIDE SEQUENCE</scope>
</reference>
<name>A0A3B0RD81_9ZZZZ</name>
<sequence length="259" mass="29026">MNDFTRLNSEEHRGLRLRDNLSYDEMMSLKNCRIIADEIFLAGSSFPIFFIKDVEQGQFLLSAIFVLQNDGNLFVDQDGWNAPYFPLNIKRLPLVLGQELGVIAQHAHDIYINPGSEQISAVSGSRLFHDDGSATDFLNSKKRVLEGVVQGEEKTGSLIDSILKHDLMSPLTITLSTAEGTGLIKGLYGIDHAKMKYMDPKSTMELIEEGALENILMMMASYAQIGRLIWMENKKLWMKNGNISGKILNYSISCDLNCP</sequence>
<protein>
    <recommendedName>
        <fullName evidence="2">SapC-like S-layer protein</fullName>
    </recommendedName>
</protein>
<accession>A0A3B0RD81</accession>
<dbReference type="InterPro" id="IPR010836">
    <property type="entry name" value="SapC"/>
</dbReference>
<dbReference type="Pfam" id="PF07277">
    <property type="entry name" value="SapC"/>
    <property type="match status" value="1"/>
</dbReference>
<gene>
    <name evidence="1" type="ORF">MNBD_ALPHA02-1375</name>
</gene>
<organism evidence="1">
    <name type="scientific">hydrothermal vent metagenome</name>
    <dbReference type="NCBI Taxonomy" id="652676"/>
    <lineage>
        <taxon>unclassified sequences</taxon>
        <taxon>metagenomes</taxon>
        <taxon>ecological metagenomes</taxon>
    </lineage>
</organism>
<proteinExistence type="predicted"/>
<evidence type="ECO:0000313" key="1">
    <source>
        <dbReference type="EMBL" id="VAV86846.1"/>
    </source>
</evidence>
<dbReference type="AlphaFoldDB" id="A0A3B0RD81"/>